<organism evidence="1 2">
    <name type="scientific">Sphingobium fluviale</name>
    <dbReference type="NCBI Taxonomy" id="2506423"/>
    <lineage>
        <taxon>Bacteria</taxon>
        <taxon>Pseudomonadati</taxon>
        <taxon>Pseudomonadota</taxon>
        <taxon>Alphaproteobacteria</taxon>
        <taxon>Sphingomonadales</taxon>
        <taxon>Sphingomonadaceae</taxon>
        <taxon>Sphingobium</taxon>
    </lineage>
</organism>
<gene>
    <name evidence="1" type="ORF">EQG66_01030</name>
</gene>
<dbReference type="Proteomes" id="UP000290958">
    <property type="component" value="Unassembled WGS sequence"/>
</dbReference>
<sequence>MLSSSSPRLTPRNSEFYLQRLKECLAEAEETSLPQVRERCLRAAAAWQEMYEKASTFDRR</sequence>
<dbReference type="RefSeq" id="WP_066765449.1">
    <property type="nucleotide sequence ID" value="NZ_SBKP01000001.1"/>
</dbReference>
<keyword evidence="2" id="KW-1185">Reference proteome</keyword>
<accession>A0A4Q1KMG4</accession>
<dbReference type="EMBL" id="SBKP01000001">
    <property type="protein sequence ID" value="RXR30902.1"/>
    <property type="molecule type" value="Genomic_DNA"/>
</dbReference>
<protein>
    <submittedName>
        <fullName evidence="1">Uncharacterized protein</fullName>
    </submittedName>
</protein>
<dbReference type="AlphaFoldDB" id="A0A4Q1KMG4"/>
<comment type="caution">
    <text evidence="1">The sequence shown here is derived from an EMBL/GenBank/DDBJ whole genome shotgun (WGS) entry which is preliminary data.</text>
</comment>
<reference evidence="2" key="1">
    <citation type="submission" date="2019-01" db="EMBL/GenBank/DDBJ databases">
        <title>Cytophagaceae bacterium strain CAR-16.</title>
        <authorList>
            <person name="Chen W.-M."/>
        </authorList>
    </citation>
    <scope>NUCLEOTIDE SEQUENCE [LARGE SCALE GENOMIC DNA]</scope>
    <source>
        <strain evidence="2">CHR27</strain>
    </source>
</reference>
<name>A0A4Q1KMG4_9SPHN</name>
<evidence type="ECO:0000313" key="1">
    <source>
        <dbReference type="EMBL" id="RXR30902.1"/>
    </source>
</evidence>
<dbReference type="OrthoDB" id="7411138at2"/>
<proteinExistence type="predicted"/>
<evidence type="ECO:0000313" key="2">
    <source>
        <dbReference type="Proteomes" id="UP000290958"/>
    </source>
</evidence>